<sequence length="105" mass="11672">MRLSPDQTDDLVEWARQTPGVQEVRLFTGSSGEHDPAGVDLALTLGGFDVGDPLTLYWFERERWEASLAMTLGLPVTLHWYDAQGAPKVYATYQGHSFVVYSGKP</sequence>
<dbReference type="Proteomes" id="UP000572984">
    <property type="component" value="Unassembled WGS sequence"/>
</dbReference>
<keyword evidence="2" id="KW-1185">Reference proteome</keyword>
<comment type="caution">
    <text evidence="1">The sequence shown here is derived from an EMBL/GenBank/DDBJ whole genome shotgun (WGS) entry which is preliminary data.</text>
</comment>
<evidence type="ECO:0000313" key="2">
    <source>
        <dbReference type="Proteomes" id="UP000572984"/>
    </source>
</evidence>
<proteinExistence type="predicted"/>
<accession>A0A838BW63</accession>
<dbReference type="RefSeq" id="WP_181054725.1">
    <property type="nucleotide sequence ID" value="NZ_JACDXJ010000003.1"/>
</dbReference>
<dbReference type="EMBL" id="JACDXJ010000003">
    <property type="protein sequence ID" value="MBA1159123.1"/>
    <property type="molecule type" value="Genomic_DNA"/>
</dbReference>
<protein>
    <submittedName>
        <fullName evidence="1">Uncharacterized protein</fullName>
    </submittedName>
</protein>
<organism evidence="1 2">
    <name type="scientific">Microvirga mediterraneensis</name>
    <dbReference type="NCBI Taxonomy" id="2754695"/>
    <lineage>
        <taxon>Bacteria</taxon>
        <taxon>Pseudomonadati</taxon>
        <taxon>Pseudomonadota</taxon>
        <taxon>Alphaproteobacteria</taxon>
        <taxon>Hyphomicrobiales</taxon>
        <taxon>Methylobacteriaceae</taxon>
        <taxon>Microvirga</taxon>
    </lineage>
</organism>
<reference evidence="1 2" key="1">
    <citation type="submission" date="2020-07" db="EMBL/GenBank/DDBJ databases">
        <title>Draft genome and description of Microvirga mediterraneensis Marseille-Q2068 sp. nov.</title>
        <authorList>
            <person name="Boxberger M."/>
        </authorList>
    </citation>
    <scope>NUCLEOTIDE SEQUENCE [LARGE SCALE GENOMIC DNA]</scope>
    <source>
        <strain evidence="1 2">Marseille-Q2068</strain>
    </source>
</reference>
<gene>
    <name evidence="1" type="ORF">H0S73_23845</name>
</gene>
<dbReference type="AlphaFoldDB" id="A0A838BW63"/>
<name>A0A838BW63_9HYPH</name>
<evidence type="ECO:0000313" key="1">
    <source>
        <dbReference type="EMBL" id="MBA1159123.1"/>
    </source>
</evidence>